<evidence type="ECO:0008006" key="10">
    <source>
        <dbReference type="Google" id="ProtNLM"/>
    </source>
</evidence>
<organism evidence="8 9">
    <name type="scientific">Parahaliea mediterranea</name>
    <dbReference type="NCBI Taxonomy" id="651086"/>
    <lineage>
        <taxon>Bacteria</taxon>
        <taxon>Pseudomonadati</taxon>
        <taxon>Pseudomonadota</taxon>
        <taxon>Gammaproteobacteria</taxon>
        <taxon>Cellvibrionales</taxon>
        <taxon>Halieaceae</taxon>
        <taxon>Parahaliea</taxon>
    </lineage>
</organism>
<dbReference type="PROSITE" id="PS51318">
    <property type="entry name" value="TAT"/>
    <property type="match status" value="1"/>
</dbReference>
<dbReference type="InterPro" id="IPR015421">
    <property type="entry name" value="PyrdxlP-dep_Trfase_major"/>
</dbReference>
<dbReference type="EMBL" id="JAFKCZ010000011">
    <property type="protein sequence ID" value="MBN7797930.1"/>
    <property type="molecule type" value="Genomic_DNA"/>
</dbReference>
<sequence length="451" mass="50050">MLDRRSFLRSTTLLATSSAAALCRPVLARAESSAPPPVTGSPDAVQARYLDTRRAFYREHDPNIFLGYPANMNTVPPGFLQWREELRKVDLGVRNTNNVGDPFRDNAPYTTHPLEADLVRRFGGRFGFPAGDTWGFVSHSGTDSNMHGVYIGRTLLHQRTGVAPRIYYTPEAHYSIQIIRDLLGLEEVLVAAGPDAGMDLADLEQKLAAHDDAPVLLVATIGTTFKGGIDDIDGIRARLKNRPAYIHLDAALFGGYLHATPHAAELHQYHTQNGKPVKRYDSIAVSCHKFFGFPACAGLFICGRGDFEEYRGYFEQVHDPAYISHVPGTITCSRDAVKPAEFHYYCTDEALARQAADAAQVLADARYLQAQMQRHFPDLQPRIANARSNTVYFNNTVSEPLRKKWVLATIPGSTDKGPSLAHAVVMPHATRNILDQFLEDLERDHRKTASI</sequence>
<keyword evidence="4 6" id="KW-0663">Pyridoxal phosphate</keyword>
<reference evidence="8" key="1">
    <citation type="submission" date="2021-02" db="EMBL/GenBank/DDBJ databases">
        <title>PHA producing bacteria isolated from coastal sediment in Guangdong, Shenzhen.</title>
        <authorList>
            <person name="Zheng W."/>
            <person name="Yu S."/>
            <person name="Huang Y."/>
        </authorList>
    </citation>
    <scope>NUCLEOTIDE SEQUENCE</scope>
    <source>
        <strain evidence="8">TN14-10</strain>
    </source>
</reference>
<evidence type="ECO:0000313" key="9">
    <source>
        <dbReference type="Proteomes" id="UP000664303"/>
    </source>
</evidence>
<dbReference type="AlphaFoldDB" id="A0A939DGL1"/>
<dbReference type="SUPFAM" id="SSF53383">
    <property type="entry name" value="PLP-dependent transferases"/>
    <property type="match status" value="1"/>
</dbReference>
<evidence type="ECO:0000256" key="2">
    <source>
        <dbReference type="ARBA" id="ARBA00009533"/>
    </source>
</evidence>
<evidence type="ECO:0000256" key="4">
    <source>
        <dbReference type="ARBA" id="ARBA00022898"/>
    </source>
</evidence>
<evidence type="ECO:0000256" key="7">
    <source>
        <dbReference type="RuleBase" id="RU000382"/>
    </source>
</evidence>
<dbReference type="Proteomes" id="UP000664303">
    <property type="component" value="Unassembled WGS sequence"/>
</dbReference>
<evidence type="ECO:0000256" key="3">
    <source>
        <dbReference type="ARBA" id="ARBA00022793"/>
    </source>
</evidence>
<evidence type="ECO:0000256" key="1">
    <source>
        <dbReference type="ARBA" id="ARBA00001933"/>
    </source>
</evidence>
<dbReference type="RefSeq" id="WP_206561381.1">
    <property type="nucleotide sequence ID" value="NZ_JAFKCZ010000011.1"/>
</dbReference>
<gene>
    <name evidence="8" type="ORF">JYP50_15070</name>
</gene>
<evidence type="ECO:0000313" key="8">
    <source>
        <dbReference type="EMBL" id="MBN7797930.1"/>
    </source>
</evidence>
<dbReference type="Gene3D" id="3.40.640.10">
    <property type="entry name" value="Type I PLP-dependent aspartate aminotransferase-like (Major domain)"/>
    <property type="match status" value="1"/>
</dbReference>
<dbReference type="PANTHER" id="PTHR46101">
    <property type="match status" value="1"/>
</dbReference>
<comment type="cofactor">
    <cofactor evidence="1 6 7">
        <name>pyridoxal 5'-phosphate</name>
        <dbReference type="ChEBI" id="CHEBI:597326"/>
    </cofactor>
</comment>
<evidence type="ECO:0000256" key="5">
    <source>
        <dbReference type="ARBA" id="ARBA00023239"/>
    </source>
</evidence>
<dbReference type="Pfam" id="PF00282">
    <property type="entry name" value="Pyridoxal_deC"/>
    <property type="match status" value="1"/>
</dbReference>
<keyword evidence="5 7" id="KW-0456">Lyase</keyword>
<dbReference type="InterPro" id="IPR002129">
    <property type="entry name" value="PyrdxlP-dep_de-COase"/>
</dbReference>
<proteinExistence type="inferred from homology"/>
<dbReference type="GO" id="GO:0016831">
    <property type="term" value="F:carboxy-lyase activity"/>
    <property type="evidence" value="ECO:0007669"/>
    <property type="project" value="UniProtKB-KW"/>
</dbReference>
<accession>A0A939DGL1</accession>
<evidence type="ECO:0000256" key="6">
    <source>
        <dbReference type="PIRSR" id="PIRSR602129-50"/>
    </source>
</evidence>
<keyword evidence="3" id="KW-0210">Decarboxylase</keyword>
<dbReference type="InterPro" id="IPR015424">
    <property type="entry name" value="PyrdxlP-dep_Trfase"/>
</dbReference>
<name>A0A939DGL1_9GAMM</name>
<dbReference type="InterPro" id="IPR051151">
    <property type="entry name" value="Group_II_Decarboxylase"/>
</dbReference>
<comment type="similarity">
    <text evidence="2 7">Belongs to the group II decarboxylase family.</text>
</comment>
<protein>
    <recommendedName>
        <fullName evidence="10">Aminotransferase class V-fold PLP-dependent enzyme</fullName>
    </recommendedName>
</protein>
<comment type="caution">
    <text evidence="8">The sequence shown here is derived from an EMBL/GenBank/DDBJ whole genome shotgun (WGS) entry which is preliminary data.</text>
</comment>
<feature type="modified residue" description="N6-(pyridoxal phosphate)lysine" evidence="6">
    <location>
        <position position="289"/>
    </location>
</feature>
<keyword evidence="9" id="KW-1185">Reference proteome</keyword>
<dbReference type="GO" id="GO:0019752">
    <property type="term" value="P:carboxylic acid metabolic process"/>
    <property type="evidence" value="ECO:0007669"/>
    <property type="project" value="InterPro"/>
</dbReference>
<dbReference type="GO" id="GO:0030170">
    <property type="term" value="F:pyridoxal phosphate binding"/>
    <property type="evidence" value="ECO:0007669"/>
    <property type="project" value="InterPro"/>
</dbReference>
<dbReference type="InterPro" id="IPR006311">
    <property type="entry name" value="TAT_signal"/>
</dbReference>
<dbReference type="PANTHER" id="PTHR46101:SF2">
    <property type="entry name" value="SERINE DECARBOXYLASE"/>
    <property type="match status" value="1"/>
</dbReference>